<evidence type="ECO:0000313" key="1">
    <source>
        <dbReference type="EMBL" id="KII61753.1"/>
    </source>
</evidence>
<protein>
    <submittedName>
        <fullName evidence="1">Uncharacterized protein</fullName>
    </submittedName>
</protein>
<name>A0A0C2I937_THEKT</name>
<gene>
    <name evidence="1" type="ORF">RF11_08854</name>
</gene>
<dbReference type="Proteomes" id="UP000031668">
    <property type="component" value="Unassembled WGS sequence"/>
</dbReference>
<sequence length="242" mass="28234">MNRTSDTQKLYFQVLRVPAADVEDKAMFYIAFRDIDKRYKVLPVFLDLNHLSCEDLVQSFNVTAHMYDLKIKNPIRVLSCDNLVLRIFSPGDDLSKEFRKTDIKFLRIEEVPDDHLHLKEYEWFISVNLRTLGSTNYCLDRSIVIKISINTTYANMIDLIEENVPNKISSISIYSFLKQKHYQLPSDLSTIIDPDIFFNNQTDPTEPNNYVIPNVCILVEVTDSTVPRRYFKSDPSIKINHT</sequence>
<keyword evidence="2" id="KW-1185">Reference proteome</keyword>
<accession>A0A0C2I937</accession>
<dbReference type="EMBL" id="JWZT01005265">
    <property type="protein sequence ID" value="KII61753.1"/>
    <property type="molecule type" value="Genomic_DNA"/>
</dbReference>
<reference evidence="1 2" key="1">
    <citation type="journal article" date="2014" name="Genome Biol. Evol.">
        <title>The genome of the myxosporean Thelohanellus kitauei shows adaptations to nutrient acquisition within its fish host.</title>
        <authorList>
            <person name="Yang Y."/>
            <person name="Xiong J."/>
            <person name="Zhou Z."/>
            <person name="Huo F."/>
            <person name="Miao W."/>
            <person name="Ran C."/>
            <person name="Liu Y."/>
            <person name="Zhang J."/>
            <person name="Feng J."/>
            <person name="Wang M."/>
            <person name="Wang M."/>
            <person name="Wang L."/>
            <person name="Yao B."/>
        </authorList>
    </citation>
    <scope>NUCLEOTIDE SEQUENCE [LARGE SCALE GENOMIC DNA]</scope>
    <source>
        <strain evidence="1">Wuqing</strain>
    </source>
</reference>
<comment type="caution">
    <text evidence="1">The sequence shown here is derived from an EMBL/GenBank/DDBJ whole genome shotgun (WGS) entry which is preliminary data.</text>
</comment>
<evidence type="ECO:0000313" key="2">
    <source>
        <dbReference type="Proteomes" id="UP000031668"/>
    </source>
</evidence>
<organism evidence="1 2">
    <name type="scientific">Thelohanellus kitauei</name>
    <name type="common">Myxosporean</name>
    <dbReference type="NCBI Taxonomy" id="669202"/>
    <lineage>
        <taxon>Eukaryota</taxon>
        <taxon>Metazoa</taxon>
        <taxon>Cnidaria</taxon>
        <taxon>Myxozoa</taxon>
        <taxon>Myxosporea</taxon>
        <taxon>Bivalvulida</taxon>
        <taxon>Platysporina</taxon>
        <taxon>Myxobolidae</taxon>
        <taxon>Thelohanellus</taxon>
    </lineage>
</organism>
<dbReference type="OrthoDB" id="10588992at2759"/>
<proteinExistence type="predicted"/>
<dbReference type="AlphaFoldDB" id="A0A0C2I937"/>